<protein>
    <submittedName>
        <fullName evidence="8">Glycosyltransferase family 87 protein</fullName>
        <ecNumber evidence="8">2.4.-.-</ecNumber>
    </submittedName>
</protein>
<evidence type="ECO:0000256" key="3">
    <source>
        <dbReference type="ARBA" id="ARBA00022679"/>
    </source>
</evidence>
<feature type="transmembrane region" description="Helical" evidence="7">
    <location>
        <begin position="275"/>
        <end position="295"/>
    </location>
</feature>
<comment type="subcellular location">
    <subcellularLocation>
        <location evidence="1">Cell membrane</location>
        <topology evidence="1">Multi-pass membrane protein</topology>
    </subcellularLocation>
</comment>
<dbReference type="GO" id="GO:0016757">
    <property type="term" value="F:glycosyltransferase activity"/>
    <property type="evidence" value="ECO:0007669"/>
    <property type="project" value="UniProtKB-KW"/>
</dbReference>
<dbReference type="RefSeq" id="WP_274325837.1">
    <property type="nucleotide sequence ID" value="NZ_CP118158.1"/>
</dbReference>
<keyword evidence="8" id="KW-0328">Glycosyltransferase</keyword>
<evidence type="ECO:0000256" key="5">
    <source>
        <dbReference type="ARBA" id="ARBA00022989"/>
    </source>
</evidence>
<evidence type="ECO:0000256" key="1">
    <source>
        <dbReference type="ARBA" id="ARBA00004651"/>
    </source>
</evidence>
<keyword evidence="2" id="KW-1003">Cell membrane</keyword>
<dbReference type="EMBL" id="JBHTAS010000001">
    <property type="protein sequence ID" value="MFC7140274.1"/>
    <property type="molecule type" value="Genomic_DNA"/>
</dbReference>
<evidence type="ECO:0000256" key="7">
    <source>
        <dbReference type="SAM" id="Phobius"/>
    </source>
</evidence>
<dbReference type="Proteomes" id="UP001596432">
    <property type="component" value="Unassembled WGS sequence"/>
</dbReference>
<feature type="transmembrane region" description="Helical" evidence="7">
    <location>
        <begin position="181"/>
        <end position="201"/>
    </location>
</feature>
<dbReference type="AlphaFoldDB" id="A0ABD5Y789"/>
<name>A0ABD5Y789_9EURY</name>
<sequence length="418" mass="46187">MAALAKLWDLRDERPLFVALCLVTIVLLVLYPFVDWWLRSIEVAGAYRYHDFGAFRAAVERWHAGEALYQRAEDGGFHGSYLYPPVVLPLFLPFEGLDHRAAGQTWALLSVVGLWLALQLVVRSVGGRLQSWERVGLLWLLAGFHPLLFALKLGQLAPFMAALLCVALVALANTGEHSRAFQYLSGAVTAVVGVIKFAYAPVGAHLLADWRRFVGAIGAGVALAVISLLWFGVDVHRTYLEVLLWGVGQGSGSRPPTLWLPGYYKPLHWLPAAQWIRIAVSLLVAGYALLAPRSAHPLAFAVGVAAFPLLTPLAYTYYFVPLLPAIVVLLAGELERDGYPAVPVAGLLLLHLHAFGLKFAVDWLPQLFPPFELLAPYWVLQPGLWGNLLVFGLAFVRLREAATRPLWLERRWGQVAKD</sequence>
<reference evidence="8 9" key="1">
    <citation type="journal article" date="2019" name="Int. J. Syst. Evol. Microbiol.">
        <title>The Global Catalogue of Microorganisms (GCM) 10K type strain sequencing project: providing services to taxonomists for standard genome sequencing and annotation.</title>
        <authorList>
            <consortium name="The Broad Institute Genomics Platform"/>
            <consortium name="The Broad Institute Genome Sequencing Center for Infectious Disease"/>
            <person name="Wu L."/>
            <person name="Ma J."/>
        </authorList>
    </citation>
    <scope>NUCLEOTIDE SEQUENCE [LARGE SCALE GENOMIC DNA]</scope>
    <source>
        <strain evidence="8 9">XZYJT29</strain>
    </source>
</reference>
<keyword evidence="6 7" id="KW-0472">Membrane</keyword>
<dbReference type="GeneID" id="78820557"/>
<comment type="caution">
    <text evidence="8">The sequence shown here is derived from an EMBL/GenBank/DDBJ whole genome shotgun (WGS) entry which is preliminary data.</text>
</comment>
<gene>
    <name evidence="8" type="ORF">ACFQMA_10585</name>
</gene>
<evidence type="ECO:0000313" key="8">
    <source>
        <dbReference type="EMBL" id="MFC7140274.1"/>
    </source>
</evidence>
<feature type="transmembrane region" description="Helical" evidence="7">
    <location>
        <begin position="213"/>
        <end position="233"/>
    </location>
</feature>
<keyword evidence="4 7" id="KW-0812">Transmembrane</keyword>
<keyword evidence="3 8" id="KW-0808">Transferase</keyword>
<keyword evidence="5 7" id="KW-1133">Transmembrane helix</keyword>
<feature type="transmembrane region" description="Helical" evidence="7">
    <location>
        <begin position="101"/>
        <end position="122"/>
    </location>
</feature>
<evidence type="ECO:0000313" key="9">
    <source>
        <dbReference type="Proteomes" id="UP001596432"/>
    </source>
</evidence>
<dbReference type="Pfam" id="PF09594">
    <property type="entry name" value="GT87"/>
    <property type="match status" value="1"/>
</dbReference>
<evidence type="ECO:0000256" key="6">
    <source>
        <dbReference type="ARBA" id="ARBA00023136"/>
    </source>
</evidence>
<proteinExistence type="predicted"/>
<accession>A0ABD5Y789</accession>
<dbReference type="InterPro" id="IPR018584">
    <property type="entry name" value="GT87"/>
</dbReference>
<dbReference type="EC" id="2.4.-.-" evidence="8"/>
<keyword evidence="9" id="KW-1185">Reference proteome</keyword>
<feature type="transmembrane region" description="Helical" evidence="7">
    <location>
        <begin position="16"/>
        <end position="34"/>
    </location>
</feature>
<dbReference type="GO" id="GO:0005886">
    <property type="term" value="C:plasma membrane"/>
    <property type="evidence" value="ECO:0007669"/>
    <property type="project" value="UniProtKB-SubCell"/>
</dbReference>
<feature type="transmembrane region" description="Helical" evidence="7">
    <location>
        <begin position="157"/>
        <end position="174"/>
    </location>
</feature>
<feature type="transmembrane region" description="Helical" evidence="7">
    <location>
        <begin position="377"/>
        <end position="396"/>
    </location>
</feature>
<organism evidence="8 9">
    <name type="scientific">Halosimplex aquaticum</name>
    <dbReference type="NCBI Taxonomy" id="3026162"/>
    <lineage>
        <taxon>Archaea</taxon>
        <taxon>Methanobacteriati</taxon>
        <taxon>Methanobacteriota</taxon>
        <taxon>Stenosarchaea group</taxon>
        <taxon>Halobacteria</taxon>
        <taxon>Halobacteriales</taxon>
        <taxon>Haloarculaceae</taxon>
        <taxon>Halosimplex</taxon>
    </lineage>
</organism>
<evidence type="ECO:0000256" key="2">
    <source>
        <dbReference type="ARBA" id="ARBA00022475"/>
    </source>
</evidence>
<evidence type="ECO:0000256" key="4">
    <source>
        <dbReference type="ARBA" id="ARBA00022692"/>
    </source>
</evidence>